<name>A0A9D1GZW7_9ACTN</name>
<dbReference type="GO" id="GO:0004659">
    <property type="term" value="F:prenyltransferase activity"/>
    <property type="evidence" value="ECO:0007669"/>
    <property type="project" value="InterPro"/>
</dbReference>
<evidence type="ECO:0000256" key="5">
    <source>
        <dbReference type="ARBA" id="ARBA00022842"/>
    </source>
</evidence>
<keyword evidence="3 6" id="KW-0808">Transferase</keyword>
<comment type="caution">
    <text evidence="7">The sequence shown here is derived from an EMBL/GenBank/DDBJ whole genome shotgun (WGS) entry which is preliminary data.</text>
</comment>
<dbReference type="Proteomes" id="UP000886842">
    <property type="component" value="Unassembled WGS sequence"/>
</dbReference>
<reference evidence="7" key="2">
    <citation type="journal article" date="2021" name="PeerJ">
        <title>Extensive microbial diversity within the chicken gut microbiome revealed by metagenomics and culture.</title>
        <authorList>
            <person name="Gilroy R."/>
            <person name="Ravi A."/>
            <person name="Getino M."/>
            <person name="Pursley I."/>
            <person name="Horton D.L."/>
            <person name="Alikhan N.F."/>
            <person name="Baker D."/>
            <person name="Gharbi K."/>
            <person name="Hall N."/>
            <person name="Watson M."/>
            <person name="Adriaenssens E.M."/>
            <person name="Foster-Nyarko E."/>
            <person name="Jarju S."/>
            <person name="Secka A."/>
            <person name="Antonio M."/>
            <person name="Oren A."/>
            <person name="Chaudhuri R.R."/>
            <person name="La Ragione R."/>
            <person name="Hildebrand F."/>
            <person name="Pallen M.J."/>
        </authorList>
    </citation>
    <scope>NUCLEOTIDE SEQUENCE</scope>
    <source>
        <strain evidence="7">ChiGjej1B1-24693</strain>
    </source>
</reference>
<evidence type="ECO:0000256" key="1">
    <source>
        <dbReference type="ARBA" id="ARBA00001946"/>
    </source>
</evidence>
<dbReference type="EMBL" id="DVLP01000343">
    <property type="protein sequence ID" value="HIT76237.1"/>
    <property type="molecule type" value="Genomic_DNA"/>
</dbReference>
<organism evidence="7 8">
    <name type="scientific">Candidatus Avipropionibacterium avicola</name>
    <dbReference type="NCBI Taxonomy" id="2840701"/>
    <lineage>
        <taxon>Bacteria</taxon>
        <taxon>Bacillati</taxon>
        <taxon>Actinomycetota</taxon>
        <taxon>Actinomycetes</taxon>
        <taxon>Propionibacteriales</taxon>
        <taxon>Propionibacteriaceae</taxon>
        <taxon>Propionibacteriaceae incertae sedis</taxon>
        <taxon>Candidatus Avipropionibacterium</taxon>
    </lineage>
</organism>
<evidence type="ECO:0000256" key="3">
    <source>
        <dbReference type="ARBA" id="ARBA00022679"/>
    </source>
</evidence>
<evidence type="ECO:0000313" key="8">
    <source>
        <dbReference type="Proteomes" id="UP000886842"/>
    </source>
</evidence>
<dbReference type="AlphaFoldDB" id="A0A9D1GZW7"/>
<evidence type="ECO:0000313" key="7">
    <source>
        <dbReference type="EMBL" id="HIT76237.1"/>
    </source>
</evidence>
<dbReference type="PANTHER" id="PTHR12001:SF85">
    <property type="entry name" value="SHORT CHAIN ISOPRENYL DIPHOSPHATE SYNTHASE"/>
    <property type="match status" value="1"/>
</dbReference>
<protein>
    <submittedName>
        <fullName evidence="7">Polyprenyl synthetase family protein</fullName>
    </submittedName>
</protein>
<evidence type="ECO:0000256" key="4">
    <source>
        <dbReference type="ARBA" id="ARBA00022723"/>
    </source>
</evidence>
<evidence type="ECO:0000256" key="6">
    <source>
        <dbReference type="RuleBase" id="RU004466"/>
    </source>
</evidence>
<gene>
    <name evidence="7" type="ORF">IAA98_11690</name>
</gene>
<proteinExistence type="inferred from homology"/>
<dbReference type="CDD" id="cd00685">
    <property type="entry name" value="Trans_IPPS_HT"/>
    <property type="match status" value="1"/>
</dbReference>
<dbReference type="InterPro" id="IPR000092">
    <property type="entry name" value="Polyprenyl_synt"/>
</dbReference>
<sequence>MDPHAPLSGEIRGGVAARISQFLDSRAPVVEAIAVWAPPDSESSGGPADELDLVRRLAAEMTAGGKRLRPAFALWGCVAAAGVEAVDTPVWTAAAALDLLHVSALVHDDVMDGSDLRRGQPAAHKQFETHHREQSWLGDPAQFGRAGAILLGDLLVMWSAEMIDSAGLAPEALARALPVLHAVRTEVTLGQYLDVVAQARPPRGDLESEVLTAQRVVEHKSAKYSVQRPVLFGAQLGGAGPEVLMALEIYGSALGRAFQYRDDVLGVFGDESVTGKPAGDDLREGKRTLLVAHTRAGLDPATRQRFDSLFGRPDLDEAARRELQGLVTRSGARTDVEAMITRLHDEAVAALGTVDLTADGREALTRLARAAVERDF</sequence>
<dbReference type="GO" id="GO:0046872">
    <property type="term" value="F:metal ion binding"/>
    <property type="evidence" value="ECO:0007669"/>
    <property type="project" value="UniProtKB-KW"/>
</dbReference>
<accession>A0A9D1GZW7</accession>
<comment type="cofactor">
    <cofactor evidence="1">
        <name>Mg(2+)</name>
        <dbReference type="ChEBI" id="CHEBI:18420"/>
    </cofactor>
</comment>
<dbReference type="SFLD" id="SFLDS00005">
    <property type="entry name" value="Isoprenoid_Synthase_Type_I"/>
    <property type="match status" value="1"/>
</dbReference>
<dbReference type="PANTHER" id="PTHR12001">
    <property type="entry name" value="GERANYLGERANYL PYROPHOSPHATE SYNTHASE"/>
    <property type="match status" value="1"/>
</dbReference>
<reference evidence="7" key="1">
    <citation type="submission" date="2020-10" db="EMBL/GenBank/DDBJ databases">
        <authorList>
            <person name="Gilroy R."/>
        </authorList>
    </citation>
    <scope>NUCLEOTIDE SEQUENCE</scope>
    <source>
        <strain evidence="7">ChiGjej1B1-24693</strain>
    </source>
</reference>
<keyword evidence="4" id="KW-0479">Metal-binding</keyword>
<keyword evidence="5" id="KW-0460">Magnesium</keyword>
<dbReference type="Gene3D" id="1.10.600.10">
    <property type="entry name" value="Farnesyl Diphosphate Synthase"/>
    <property type="match status" value="1"/>
</dbReference>
<dbReference type="Pfam" id="PF00348">
    <property type="entry name" value="polyprenyl_synt"/>
    <property type="match status" value="1"/>
</dbReference>
<dbReference type="SUPFAM" id="SSF48576">
    <property type="entry name" value="Terpenoid synthases"/>
    <property type="match status" value="1"/>
</dbReference>
<dbReference type="GO" id="GO:0008299">
    <property type="term" value="P:isoprenoid biosynthetic process"/>
    <property type="evidence" value="ECO:0007669"/>
    <property type="project" value="InterPro"/>
</dbReference>
<comment type="similarity">
    <text evidence="2 6">Belongs to the FPP/GGPP synthase family.</text>
</comment>
<dbReference type="PROSITE" id="PS00723">
    <property type="entry name" value="POLYPRENYL_SYNTHASE_1"/>
    <property type="match status" value="1"/>
</dbReference>
<evidence type="ECO:0000256" key="2">
    <source>
        <dbReference type="ARBA" id="ARBA00006706"/>
    </source>
</evidence>
<dbReference type="InterPro" id="IPR008949">
    <property type="entry name" value="Isoprenoid_synthase_dom_sf"/>
</dbReference>
<dbReference type="InterPro" id="IPR033749">
    <property type="entry name" value="Polyprenyl_synt_CS"/>
</dbReference>